<evidence type="ECO:0000313" key="1">
    <source>
        <dbReference type="EMBL" id="WUX34724.1"/>
    </source>
</evidence>
<sequence>MQRTHAVIVITHSFVRKRGKASSASLYTAHCPVLGLTGTGADTPQDAVRRLTESITADAVATFQNCVPDELVVALPVQLTSAGEEGGPAIEWGDVDQADFTCVRALGNNEPTIGTVLRLLNGTEREVFLGEVHRATLGDQLTQVLTRWWVHALLGRYNAPVATVANMRLIELPPQRDLSTEVSVCQT</sequence>
<evidence type="ECO:0000313" key="2">
    <source>
        <dbReference type="EMBL" id="WUX41939.1"/>
    </source>
</evidence>
<dbReference type="EMBL" id="CP109491">
    <property type="protein sequence ID" value="WUX41939.1"/>
    <property type="molecule type" value="Genomic_DNA"/>
</dbReference>
<organism evidence="1 3">
    <name type="scientific">Streptomyces anulatus</name>
    <name type="common">Streptomyces chrysomallus</name>
    <dbReference type="NCBI Taxonomy" id="1892"/>
    <lineage>
        <taxon>Bacteria</taxon>
        <taxon>Bacillati</taxon>
        <taxon>Actinomycetota</taxon>
        <taxon>Actinomycetes</taxon>
        <taxon>Kitasatosporales</taxon>
        <taxon>Streptomycetaceae</taxon>
        <taxon>Streptomyces</taxon>
    </lineage>
</organism>
<dbReference type="Proteomes" id="UP001431926">
    <property type="component" value="Chromosome"/>
</dbReference>
<proteinExistence type="predicted"/>
<evidence type="ECO:0000313" key="3">
    <source>
        <dbReference type="Proteomes" id="UP001431926"/>
    </source>
</evidence>
<protein>
    <submittedName>
        <fullName evidence="1">Uncharacterized protein</fullName>
    </submittedName>
</protein>
<dbReference type="RefSeq" id="WP_329353791.1">
    <property type="nucleotide sequence ID" value="NZ_CP109490.1"/>
</dbReference>
<name>A0ABZ1Z7I6_STRAQ</name>
<accession>A0ABZ1Z7I6</accession>
<reference evidence="1" key="1">
    <citation type="submission" date="2022-10" db="EMBL/GenBank/DDBJ databases">
        <title>The complete genomes of actinobacterial strains from the NBC collection.</title>
        <authorList>
            <person name="Joergensen T.S."/>
            <person name="Alvarez Arevalo M."/>
            <person name="Sterndorff E.B."/>
            <person name="Faurdal D."/>
            <person name="Vuksanovic O."/>
            <person name="Mourched A.-S."/>
            <person name="Charusanti P."/>
            <person name="Shaw S."/>
            <person name="Blin K."/>
            <person name="Weber T."/>
        </authorList>
    </citation>
    <scope>NUCLEOTIDE SEQUENCE</scope>
    <source>
        <strain evidence="1">NBC_01436</strain>
    </source>
</reference>
<dbReference type="EMBL" id="CP109491">
    <property type="protein sequence ID" value="WUX34724.1"/>
    <property type="molecule type" value="Genomic_DNA"/>
</dbReference>
<gene>
    <name evidence="1" type="ORF">OG367_00080</name>
    <name evidence="2" type="ORF">OG367_39540</name>
</gene>
<keyword evidence="3" id="KW-1185">Reference proteome</keyword>